<keyword evidence="1" id="KW-0175">Coiled coil</keyword>
<evidence type="ECO:0000256" key="1">
    <source>
        <dbReference type="SAM" id="Coils"/>
    </source>
</evidence>
<dbReference type="Proteomes" id="UP000272942">
    <property type="component" value="Unassembled WGS sequence"/>
</dbReference>
<sequence length="307" mass="35447">MKKKNQELEKFKFVLDYKIKELKKQIEPRENDIKNYKEQIQEMEAELERFHKQNAQLEINIAELKQKHKSVENELIQERQATRDVEAMVRRFKTDLFNCVGAIQDPKVLKNSVIALYKKHIHEDLTGDATVDADIQKEFARQREHLERSVAGLRKKLAKDSEVHRVGYENVSLIGEINNLRRELKLCRNRIAELEAAIGLNRKQGENARQLLTQVAKGRQNALLESEYEQAQRALAAQSTLIRQLQTKIEEFDHNTSNVDDLLRDLQATIQAPVPEQEQPVYMGPRGQPLPPIGSKKPPTMNDSVTS</sequence>
<feature type="coiled-coil region" evidence="1">
    <location>
        <begin position="170"/>
        <end position="197"/>
    </location>
</feature>
<dbReference type="OrthoDB" id="10251741at2759"/>
<organism evidence="3 4">
    <name type="scientific">Echinostoma caproni</name>
    <dbReference type="NCBI Taxonomy" id="27848"/>
    <lineage>
        <taxon>Eukaryota</taxon>
        <taxon>Metazoa</taxon>
        <taxon>Spiralia</taxon>
        <taxon>Lophotrochozoa</taxon>
        <taxon>Platyhelminthes</taxon>
        <taxon>Trematoda</taxon>
        <taxon>Digenea</taxon>
        <taxon>Plagiorchiida</taxon>
        <taxon>Echinostomata</taxon>
        <taxon>Echinostomatoidea</taxon>
        <taxon>Echinostomatidae</taxon>
        <taxon>Echinostoma</taxon>
    </lineage>
</organism>
<reference evidence="3 4" key="1">
    <citation type="submission" date="2018-11" db="EMBL/GenBank/DDBJ databases">
        <authorList>
            <consortium name="Pathogen Informatics"/>
        </authorList>
    </citation>
    <scope>NUCLEOTIDE SEQUENCE [LARGE SCALE GENOMIC DNA]</scope>
    <source>
        <strain evidence="3 4">Egypt</strain>
    </source>
</reference>
<keyword evidence="4" id="KW-1185">Reference proteome</keyword>
<gene>
    <name evidence="3" type="ORF">ECPE_LOCUS12914</name>
</gene>
<dbReference type="PANTHER" id="PTHR32215:SF0">
    <property type="entry name" value="CILIA- AND FLAGELLA-ASSOCIATED PROTEIN 57"/>
    <property type="match status" value="1"/>
</dbReference>
<dbReference type="PANTHER" id="PTHR32215">
    <property type="entry name" value="CILIA- AND FLAGELLA-ASSOCIATED PROTEIN 57"/>
    <property type="match status" value="1"/>
</dbReference>
<feature type="coiled-coil region" evidence="1">
    <location>
        <begin position="19"/>
        <end position="81"/>
    </location>
</feature>
<dbReference type="EMBL" id="UZAN01053899">
    <property type="protein sequence ID" value="VDP90186.1"/>
    <property type="molecule type" value="Genomic_DNA"/>
</dbReference>
<feature type="coiled-coil region" evidence="1">
    <location>
        <begin position="221"/>
        <end position="248"/>
    </location>
</feature>
<evidence type="ECO:0000313" key="4">
    <source>
        <dbReference type="Proteomes" id="UP000272942"/>
    </source>
</evidence>
<evidence type="ECO:0000313" key="3">
    <source>
        <dbReference type="EMBL" id="VDP90186.1"/>
    </source>
</evidence>
<dbReference type="InterPro" id="IPR052993">
    <property type="entry name" value="CFA-57"/>
</dbReference>
<proteinExistence type="predicted"/>
<name>A0A3P8L7X1_9TREM</name>
<dbReference type="AlphaFoldDB" id="A0A3P8L7X1"/>
<evidence type="ECO:0000256" key="2">
    <source>
        <dbReference type="SAM" id="MobiDB-lite"/>
    </source>
</evidence>
<protein>
    <submittedName>
        <fullName evidence="3">Uncharacterized protein</fullName>
    </submittedName>
</protein>
<accession>A0A3P8L7X1</accession>
<feature type="region of interest" description="Disordered" evidence="2">
    <location>
        <begin position="271"/>
        <end position="307"/>
    </location>
</feature>